<evidence type="ECO:0000256" key="2">
    <source>
        <dbReference type="ARBA" id="ARBA00022771"/>
    </source>
</evidence>
<dbReference type="InterPro" id="IPR013083">
    <property type="entry name" value="Znf_RING/FYVE/PHD"/>
</dbReference>
<dbReference type="InterPro" id="IPR001965">
    <property type="entry name" value="Znf_PHD"/>
</dbReference>
<dbReference type="InterPro" id="IPR057765">
    <property type="entry name" value="MS1-like_ubiquitin"/>
</dbReference>
<name>A0A2Z7CY37_9LAMI</name>
<dbReference type="Proteomes" id="UP000250235">
    <property type="component" value="Unassembled WGS sequence"/>
</dbReference>
<keyword evidence="8" id="KW-1185">Reference proteome</keyword>
<dbReference type="InterPro" id="IPR019787">
    <property type="entry name" value="Znf_PHD-finger"/>
</dbReference>
<dbReference type="InterPro" id="IPR058054">
    <property type="entry name" value="Znf_MS1-like"/>
</dbReference>
<gene>
    <name evidence="7" type="ORF">F511_07317</name>
</gene>
<dbReference type="Pfam" id="PF25874">
    <property type="entry name" value="WHD_plant_repro"/>
    <property type="match status" value="1"/>
</dbReference>
<dbReference type="AlphaFoldDB" id="A0A2Z7CY37"/>
<dbReference type="Gene3D" id="3.30.40.10">
    <property type="entry name" value="Zinc/RING finger domain, C3HC4 (zinc finger)"/>
    <property type="match status" value="1"/>
</dbReference>
<keyword evidence="4" id="KW-0805">Transcription regulation</keyword>
<dbReference type="InterPro" id="IPR059080">
    <property type="entry name" value="WHD_PTC1"/>
</dbReference>
<dbReference type="EMBL" id="KQ992981">
    <property type="protein sequence ID" value="KZV49766.1"/>
    <property type="molecule type" value="Genomic_DNA"/>
</dbReference>
<keyword evidence="1" id="KW-0479">Metal-binding</keyword>
<evidence type="ECO:0000256" key="5">
    <source>
        <dbReference type="ARBA" id="ARBA00023163"/>
    </source>
</evidence>
<dbReference type="InterPro" id="IPR011011">
    <property type="entry name" value="Znf_FYVE_PHD"/>
</dbReference>
<dbReference type="PANTHER" id="PTHR46201">
    <property type="entry name" value="PHD FINGER PROTEIN MALE MEIOCYTE DEATH 1-RELATED"/>
    <property type="match status" value="1"/>
</dbReference>
<dbReference type="SUPFAM" id="SSF57903">
    <property type="entry name" value="FYVE/PHD zinc finger"/>
    <property type="match status" value="1"/>
</dbReference>
<proteinExistence type="predicted"/>
<dbReference type="OrthoDB" id="436852at2759"/>
<evidence type="ECO:0000256" key="4">
    <source>
        <dbReference type="ARBA" id="ARBA00023015"/>
    </source>
</evidence>
<evidence type="ECO:0000313" key="8">
    <source>
        <dbReference type="Proteomes" id="UP000250235"/>
    </source>
</evidence>
<keyword evidence="2" id="KW-0863">Zinc-finger</keyword>
<evidence type="ECO:0000313" key="7">
    <source>
        <dbReference type="EMBL" id="KZV49766.1"/>
    </source>
</evidence>
<dbReference type="SMART" id="SM00249">
    <property type="entry name" value="PHD"/>
    <property type="match status" value="1"/>
</dbReference>
<protein>
    <submittedName>
        <fullName evidence="7">PHD finger protein MALE MEIOCYTE DEATH 1</fullName>
    </submittedName>
</protein>
<accession>A0A2Z7CY37</accession>
<feature type="domain" description="Zinc finger PHD-type" evidence="6">
    <location>
        <begin position="587"/>
        <end position="633"/>
    </location>
</feature>
<dbReference type="Pfam" id="PF00628">
    <property type="entry name" value="PHD"/>
    <property type="match status" value="1"/>
</dbReference>
<evidence type="ECO:0000259" key="6">
    <source>
        <dbReference type="SMART" id="SM00249"/>
    </source>
</evidence>
<dbReference type="InterPro" id="IPR019786">
    <property type="entry name" value="Zinc_finger_PHD-type_CS"/>
</dbReference>
<evidence type="ECO:0000256" key="1">
    <source>
        <dbReference type="ARBA" id="ARBA00022723"/>
    </source>
</evidence>
<dbReference type="GO" id="GO:0008270">
    <property type="term" value="F:zinc ion binding"/>
    <property type="evidence" value="ECO:0007669"/>
    <property type="project" value="UniProtKB-KW"/>
</dbReference>
<dbReference type="PROSITE" id="PS01359">
    <property type="entry name" value="ZF_PHD_1"/>
    <property type="match status" value="1"/>
</dbReference>
<dbReference type="CDD" id="cd15556">
    <property type="entry name" value="PHD_MMD1_like"/>
    <property type="match status" value="1"/>
</dbReference>
<keyword evidence="3" id="KW-0862">Zinc</keyword>
<organism evidence="7 8">
    <name type="scientific">Dorcoceras hygrometricum</name>
    <dbReference type="NCBI Taxonomy" id="472368"/>
    <lineage>
        <taxon>Eukaryota</taxon>
        <taxon>Viridiplantae</taxon>
        <taxon>Streptophyta</taxon>
        <taxon>Embryophyta</taxon>
        <taxon>Tracheophyta</taxon>
        <taxon>Spermatophyta</taxon>
        <taxon>Magnoliopsida</taxon>
        <taxon>eudicotyledons</taxon>
        <taxon>Gunneridae</taxon>
        <taxon>Pentapetalae</taxon>
        <taxon>asterids</taxon>
        <taxon>lamiids</taxon>
        <taxon>Lamiales</taxon>
        <taxon>Gesneriaceae</taxon>
        <taxon>Didymocarpoideae</taxon>
        <taxon>Trichosporeae</taxon>
        <taxon>Loxocarpinae</taxon>
        <taxon>Dorcoceras</taxon>
    </lineage>
</organism>
<keyword evidence="5" id="KW-0804">Transcription</keyword>
<evidence type="ECO:0000256" key="3">
    <source>
        <dbReference type="ARBA" id="ARBA00022833"/>
    </source>
</evidence>
<dbReference type="Pfam" id="PF25565">
    <property type="entry name" value="Ubiquitin_At1g33420"/>
    <property type="match status" value="1"/>
</dbReference>
<dbReference type="PANTHER" id="PTHR46201:SF9">
    <property type="entry name" value="PHD FINGER PROTEIN MALE MEIOCYTE DEATH 1"/>
    <property type="match status" value="1"/>
</dbReference>
<reference evidence="7 8" key="1">
    <citation type="journal article" date="2015" name="Proc. Natl. Acad. Sci. U.S.A.">
        <title>The resurrection genome of Boea hygrometrica: A blueprint for survival of dehydration.</title>
        <authorList>
            <person name="Xiao L."/>
            <person name="Yang G."/>
            <person name="Zhang L."/>
            <person name="Yang X."/>
            <person name="Zhao S."/>
            <person name="Ji Z."/>
            <person name="Zhou Q."/>
            <person name="Hu M."/>
            <person name="Wang Y."/>
            <person name="Chen M."/>
            <person name="Xu Y."/>
            <person name="Jin H."/>
            <person name="Xiao X."/>
            <person name="Hu G."/>
            <person name="Bao F."/>
            <person name="Hu Y."/>
            <person name="Wan P."/>
            <person name="Li L."/>
            <person name="Deng X."/>
            <person name="Kuang T."/>
            <person name="Xiang C."/>
            <person name="Zhu J.K."/>
            <person name="Oliver M.J."/>
            <person name="He Y."/>
        </authorList>
    </citation>
    <scope>NUCLEOTIDE SEQUENCE [LARGE SCALE GENOMIC DNA]</scope>
    <source>
        <strain evidence="8">cv. XS01</strain>
    </source>
</reference>
<sequence>MESPFLGLHTNGKNPKKFYGFHTFAEPGCPVSLSGAFRDNIRHFLRECAVLEDYDMEGMPVWRTFLVYESKGVVLPLFTVEENVKHSDSPFCDYCRCAGWSNHFVSKRKYHFIIPVDDEWNKPLDEGAFDIQSHLLHGLIHCNGFGHLLCINGIDGGSKIIYGRELMDLWDRICTTVHTRKISVEDLSKKHMMDLRLLYGVAYGHSWFGRWGYQFCHGSFGVKWHNYEKAIHTLSSLKLDQVIDDFSFTNGYEDSCQKTYNYFCINFTMFWEKPALVLPVKGCSWKISSGTPVKSCTFAKGNSSKCRKFSNLAANMDSRWPVRRLEHVADVIVDALKEKRESGNGCRKGMTRQEVRDAVRLHVGDTGLIDHVLKSMNNVIVGKYVIQRAVNRSTKVLEYSIQDLNNVKFGAFPATAPKTIHAFGIVPGKNSCEDLYLFYTYLFKDYPESELIQLAVQTVLCSKHFVKEWHFRDEEDDLLRFVCRLTTSSLDLNTELFPDFSPLEFIVVPPYSTIGDLKVSVQNALRDTYFVTERLVVTDIVELEGMEDDEVLFGIIESGSELSVRGFGLDNESNLRYEGGCESWTVRCKCGAEDDDGEKMVSCDICEIWQHTRCNGVEDTDNVPRLFVCDVCCSNLAPVQTQCGLGFEWDQSYKVPHMPELTMGSLYCK</sequence>